<dbReference type="Proteomes" id="UP000799755">
    <property type="component" value="Unassembled WGS sequence"/>
</dbReference>
<organism evidence="1 2">
    <name type="scientific">Lindgomyces ingoldianus</name>
    <dbReference type="NCBI Taxonomy" id="673940"/>
    <lineage>
        <taxon>Eukaryota</taxon>
        <taxon>Fungi</taxon>
        <taxon>Dikarya</taxon>
        <taxon>Ascomycota</taxon>
        <taxon>Pezizomycotina</taxon>
        <taxon>Dothideomycetes</taxon>
        <taxon>Pleosporomycetidae</taxon>
        <taxon>Pleosporales</taxon>
        <taxon>Lindgomycetaceae</taxon>
        <taxon>Lindgomyces</taxon>
    </lineage>
</organism>
<evidence type="ECO:0000313" key="2">
    <source>
        <dbReference type="Proteomes" id="UP000799755"/>
    </source>
</evidence>
<gene>
    <name evidence="1" type="ORF">BDR25DRAFT_381702</name>
</gene>
<comment type="caution">
    <text evidence="1">The sequence shown here is derived from an EMBL/GenBank/DDBJ whole genome shotgun (WGS) entry which is preliminary data.</text>
</comment>
<proteinExistence type="predicted"/>
<reference evidence="1" key="1">
    <citation type="journal article" date="2020" name="Stud. Mycol.">
        <title>101 Dothideomycetes genomes: a test case for predicting lifestyles and emergence of pathogens.</title>
        <authorList>
            <person name="Haridas S."/>
            <person name="Albert R."/>
            <person name="Binder M."/>
            <person name="Bloem J."/>
            <person name="Labutti K."/>
            <person name="Salamov A."/>
            <person name="Andreopoulos B."/>
            <person name="Baker S."/>
            <person name="Barry K."/>
            <person name="Bills G."/>
            <person name="Bluhm B."/>
            <person name="Cannon C."/>
            <person name="Castanera R."/>
            <person name="Culley D."/>
            <person name="Daum C."/>
            <person name="Ezra D."/>
            <person name="Gonzalez J."/>
            <person name="Henrissat B."/>
            <person name="Kuo A."/>
            <person name="Liang C."/>
            <person name="Lipzen A."/>
            <person name="Lutzoni F."/>
            <person name="Magnuson J."/>
            <person name="Mondo S."/>
            <person name="Nolan M."/>
            <person name="Ohm R."/>
            <person name="Pangilinan J."/>
            <person name="Park H.-J."/>
            <person name="Ramirez L."/>
            <person name="Alfaro M."/>
            <person name="Sun H."/>
            <person name="Tritt A."/>
            <person name="Yoshinaga Y."/>
            <person name="Zwiers L.-H."/>
            <person name="Turgeon B."/>
            <person name="Goodwin S."/>
            <person name="Spatafora J."/>
            <person name="Crous P."/>
            <person name="Grigoriev I."/>
        </authorList>
    </citation>
    <scope>NUCLEOTIDE SEQUENCE</scope>
    <source>
        <strain evidence="1">ATCC 200398</strain>
    </source>
</reference>
<protein>
    <submittedName>
        <fullName evidence="1">Uncharacterized protein</fullName>
    </submittedName>
</protein>
<dbReference type="EMBL" id="MU003540">
    <property type="protein sequence ID" value="KAF2464069.1"/>
    <property type="molecule type" value="Genomic_DNA"/>
</dbReference>
<evidence type="ECO:0000313" key="1">
    <source>
        <dbReference type="EMBL" id="KAF2464069.1"/>
    </source>
</evidence>
<accession>A0ACB6QAL6</accession>
<keyword evidence="2" id="KW-1185">Reference proteome</keyword>
<name>A0ACB6QAL6_9PLEO</name>
<sequence>MPSFVEVLPTEIFLQILNFLRHHDLSQLMRVSRRYAGIIEPILWKKIELHFPEFHERYAQKEFKEEEGALQRPYHLLPPGPPTRKTYTYWERVAEQYGGKSAAFFDIFQSFSMKDKNRAAYLAGLVRWLCVDVNSHLYAPDIVYEWDNKRDLWNALALFKNVEYLEVSAFWQSPSWTTTIRFERPAHEMAKLRTLKLRGFVPREFVHYMCENASSITSLQLALLDEPIGDISANGRSSLLLERATNDYECDVEHQAMEFSERFSPEDREADQPLEDTPSLEEEPPLEIGYVWPRPFPCLTPSMMSQFTSLTQLYLCKPSDVEDESDRFDKVLSPKAERQLFNEWIGLLRACRNTLVHLILDQRLVADETAPDGTNNDEYMTQYSHDLGYDRFVELILPILLEDEPWPALRTIHLFGFEDPYRSPWAHPDANLEKQLTKRLPEVQVVCGLGKRIISTCESDGNINNGPDVLYGDTLSDEEDE</sequence>